<dbReference type="InterPro" id="IPR023780">
    <property type="entry name" value="Chromo_domain"/>
</dbReference>
<reference evidence="6" key="1">
    <citation type="submission" date="2013-03" db="EMBL/GenBank/DDBJ databases">
        <authorList>
            <person name="Jeffery W."/>
            <person name="Warren W."/>
            <person name="Wilson R.K."/>
        </authorList>
    </citation>
    <scope>NUCLEOTIDE SEQUENCE</scope>
    <source>
        <strain evidence="6">female</strain>
    </source>
</reference>
<accession>A0A3B1JNK6</accession>
<evidence type="ECO:0000259" key="4">
    <source>
        <dbReference type="PROSITE" id="PS50013"/>
    </source>
</evidence>
<dbReference type="PROSITE" id="PS50013">
    <property type="entry name" value="CHROMO_2"/>
    <property type="match status" value="1"/>
</dbReference>
<dbReference type="PANTHER" id="PTHR46148">
    <property type="entry name" value="CHROMO DOMAIN-CONTAINING PROTEIN"/>
    <property type="match status" value="1"/>
</dbReference>
<comment type="subcellular location">
    <subcellularLocation>
        <location evidence="1">Nucleus</location>
    </subcellularLocation>
</comment>
<dbReference type="STRING" id="7994.ENSAMXP00000042944"/>
<feature type="transmembrane region" description="Helical" evidence="3">
    <location>
        <begin position="296"/>
        <end position="321"/>
    </location>
</feature>
<dbReference type="GO" id="GO:0005634">
    <property type="term" value="C:nucleus"/>
    <property type="evidence" value="ECO:0007669"/>
    <property type="project" value="UniProtKB-SubCell"/>
</dbReference>
<reference evidence="6" key="2">
    <citation type="journal article" date="2014" name="Nat. Commun.">
        <title>The cavefish genome reveals candidate genes for eye loss.</title>
        <authorList>
            <person name="McGaugh S.E."/>
            <person name="Gross J.B."/>
            <person name="Aken B."/>
            <person name="Blin M."/>
            <person name="Borowsky R."/>
            <person name="Chalopin D."/>
            <person name="Hinaux H."/>
            <person name="Jeffery W.R."/>
            <person name="Keene A."/>
            <person name="Ma L."/>
            <person name="Minx P."/>
            <person name="Murphy D."/>
            <person name="O'Quin K.E."/>
            <person name="Retaux S."/>
            <person name="Rohner N."/>
            <person name="Searle S.M."/>
            <person name="Stahl B.A."/>
            <person name="Tabin C."/>
            <person name="Volff J.N."/>
            <person name="Yoshizawa M."/>
            <person name="Warren W.C."/>
        </authorList>
    </citation>
    <scope>NUCLEOTIDE SEQUENCE [LARGE SCALE GENOMIC DNA]</scope>
    <source>
        <strain evidence="6">female</strain>
    </source>
</reference>
<dbReference type="Bgee" id="ENSAMXG00000039726">
    <property type="expression patterns" value="Expressed in muscle tissue and 8 other cell types or tissues"/>
</dbReference>
<feature type="domain" description="Chromo" evidence="4">
    <location>
        <begin position="167"/>
        <end position="225"/>
    </location>
</feature>
<feature type="compositionally biased region" description="Low complexity" evidence="2">
    <location>
        <begin position="228"/>
        <end position="258"/>
    </location>
</feature>
<reference evidence="5" key="3">
    <citation type="submission" date="2025-08" db="UniProtKB">
        <authorList>
            <consortium name="Ensembl"/>
        </authorList>
    </citation>
    <scope>IDENTIFICATION</scope>
</reference>
<dbReference type="PANTHER" id="PTHR46148:SF52">
    <property type="entry name" value="OS04G0603800 PROTEIN"/>
    <property type="match status" value="1"/>
</dbReference>
<organism evidence="5 6">
    <name type="scientific">Astyanax mexicanus</name>
    <name type="common">Blind cave fish</name>
    <name type="synonym">Astyanax fasciatus mexicanus</name>
    <dbReference type="NCBI Taxonomy" id="7994"/>
    <lineage>
        <taxon>Eukaryota</taxon>
        <taxon>Metazoa</taxon>
        <taxon>Chordata</taxon>
        <taxon>Craniata</taxon>
        <taxon>Vertebrata</taxon>
        <taxon>Euteleostomi</taxon>
        <taxon>Actinopterygii</taxon>
        <taxon>Neopterygii</taxon>
        <taxon>Teleostei</taxon>
        <taxon>Ostariophysi</taxon>
        <taxon>Characiformes</taxon>
        <taxon>Characoidei</taxon>
        <taxon>Acestrorhamphidae</taxon>
        <taxon>Acestrorhamphinae</taxon>
        <taxon>Astyanax</taxon>
    </lineage>
</organism>
<dbReference type="Ensembl" id="ENSAMXT00000045410.1">
    <property type="protein sequence ID" value="ENSAMXP00000042944.1"/>
    <property type="gene ID" value="ENSAMXG00000039726.1"/>
</dbReference>
<keyword evidence="3" id="KW-0812">Transmembrane</keyword>
<sequence length="347" mass="38795">MAQNSLTSSTTGLTPFQCILGYQPPIMPWSGATSDIPAVDDWMRRSEEVWELTHQRIDAALRRQKAKADRHRGETPSYQAGDRVWLSTRDLRPSEGSKKLFAKFIGPYKILNQINEVTYRLDLPTHSRLSNSFHVSLLKPVISGPLDEATPGETPPPPVTVDGSTVYAVRQLLDSRRRGGTLQYLVDWEGYGPEERSWIPASYVADPGLIADFHQRHPEKPAPRPRGLPRLRSPSSSSARPRGRLAYRSLSSSGARPGSRPRGRPRKSSSVQQRRGISRSPGDVTGELVASRDSALMFWLVVFLALTHACYLTTLSAYVLYNKASFCFYRERLTPVCGVTKVFDVFP</sequence>
<reference evidence="5" key="4">
    <citation type="submission" date="2025-09" db="UniProtKB">
        <authorList>
            <consortium name="Ensembl"/>
        </authorList>
    </citation>
    <scope>IDENTIFICATION</scope>
</reference>
<dbReference type="Gene3D" id="2.40.50.40">
    <property type="match status" value="1"/>
</dbReference>
<name>A0A3B1JNK6_ASTMX</name>
<keyword evidence="3" id="KW-1133">Transmembrane helix</keyword>
<dbReference type="GeneTree" id="ENSGT01060000248777"/>
<dbReference type="InterPro" id="IPR016197">
    <property type="entry name" value="Chromo-like_dom_sf"/>
</dbReference>
<evidence type="ECO:0000256" key="2">
    <source>
        <dbReference type="SAM" id="MobiDB-lite"/>
    </source>
</evidence>
<evidence type="ECO:0000313" key="5">
    <source>
        <dbReference type="Ensembl" id="ENSAMXP00000042944.1"/>
    </source>
</evidence>
<evidence type="ECO:0000256" key="3">
    <source>
        <dbReference type="SAM" id="Phobius"/>
    </source>
</evidence>
<dbReference type="InterPro" id="IPR056924">
    <property type="entry name" value="SH3_Tf2-1"/>
</dbReference>
<dbReference type="Pfam" id="PF00385">
    <property type="entry name" value="Chromo"/>
    <property type="match status" value="1"/>
</dbReference>
<dbReference type="AlphaFoldDB" id="A0A3B1JNK6"/>
<keyword evidence="6" id="KW-1185">Reference proteome</keyword>
<feature type="region of interest" description="Disordered" evidence="2">
    <location>
        <begin position="215"/>
        <end position="284"/>
    </location>
</feature>
<dbReference type="InterPro" id="IPR000953">
    <property type="entry name" value="Chromo/chromo_shadow_dom"/>
</dbReference>
<evidence type="ECO:0000313" key="6">
    <source>
        <dbReference type="Proteomes" id="UP000018467"/>
    </source>
</evidence>
<evidence type="ECO:0000256" key="1">
    <source>
        <dbReference type="ARBA" id="ARBA00004123"/>
    </source>
</evidence>
<dbReference type="Pfam" id="PF24626">
    <property type="entry name" value="SH3_Tf2-1"/>
    <property type="match status" value="1"/>
</dbReference>
<dbReference type="InParanoid" id="A0A3B1JNK6"/>
<keyword evidence="3" id="KW-0472">Membrane</keyword>
<dbReference type="Proteomes" id="UP000018467">
    <property type="component" value="Unassembled WGS sequence"/>
</dbReference>
<proteinExistence type="predicted"/>
<protein>
    <recommendedName>
        <fullName evidence="4">Chromo domain-containing protein</fullName>
    </recommendedName>
</protein>
<dbReference type="SMART" id="SM00298">
    <property type="entry name" value="CHROMO"/>
    <property type="match status" value="1"/>
</dbReference>
<dbReference type="SUPFAM" id="SSF54160">
    <property type="entry name" value="Chromo domain-like"/>
    <property type="match status" value="1"/>
</dbReference>